<name>A0A0K2Y8P6_HELHE</name>
<gene>
    <name evidence="2" type="ORF">HHE01_13630</name>
</gene>
<sequence length="49" mass="5565">MGEVLFFVFGLTAIGGPVLYFLWLLDQDDKKREKERREAGAKGKNLPPL</sequence>
<evidence type="ECO:0000256" key="1">
    <source>
        <dbReference type="SAM" id="Phobius"/>
    </source>
</evidence>
<dbReference type="RefSeq" id="WP_015106617.1">
    <property type="nucleotide sequence ID" value="NZ_CDMM01000010.1"/>
</dbReference>
<keyword evidence="3" id="KW-1185">Reference proteome</keyword>
<feature type="transmembrane region" description="Helical" evidence="1">
    <location>
        <begin position="6"/>
        <end position="25"/>
    </location>
</feature>
<keyword evidence="1" id="KW-0812">Transmembrane</keyword>
<keyword evidence="1" id="KW-0472">Membrane</keyword>
<dbReference type="AlphaFoldDB" id="A0A0K2Y8P6"/>
<protein>
    <submittedName>
        <fullName evidence="2">Uncharacterized protein</fullName>
    </submittedName>
</protein>
<keyword evidence="1" id="KW-1133">Transmembrane helix</keyword>
<accession>A0A0K2Y8P6</accession>
<evidence type="ECO:0000313" key="2">
    <source>
        <dbReference type="EMBL" id="CRI34517.1"/>
    </source>
</evidence>
<organism evidence="2 3">
    <name type="scientific">Helicobacter heilmannii</name>
    <dbReference type="NCBI Taxonomy" id="35817"/>
    <lineage>
        <taxon>Bacteria</taxon>
        <taxon>Pseudomonadati</taxon>
        <taxon>Campylobacterota</taxon>
        <taxon>Epsilonproteobacteria</taxon>
        <taxon>Campylobacterales</taxon>
        <taxon>Helicobacteraceae</taxon>
        <taxon>Helicobacter</taxon>
    </lineage>
</organism>
<reference evidence="3" key="1">
    <citation type="submission" date="2014-12" db="EMBL/GenBank/DDBJ databases">
        <authorList>
            <person name="Smet A."/>
        </authorList>
    </citation>
    <scope>NUCLEOTIDE SEQUENCE [LARGE SCALE GENOMIC DNA]</scope>
</reference>
<dbReference type="Proteomes" id="UP000046090">
    <property type="component" value="Unassembled WGS sequence"/>
</dbReference>
<dbReference type="EMBL" id="CDMK01000001">
    <property type="protein sequence ID" value="CRI34517.1"/>
    <property type="molecule type" value="Genomic_DNA"/>
</dbReference>
<proteinExistence type="predicted"/>
<evidence type="ECO:0000313" key="3">
    <source>
        <dbReference type="Proteomes" id="UP000046090"/>
    </source>
</evidence>